<name>A0A811PIH0_9POAL</name>
<protein>
    <submittedName>
        <fullName evidence="3">Uncharacterized protein</fullName>
    </submittedName>
</protein>
<keyword evidence="2" id="KW-0812">Transmembrane</keyword>
<feature type="transmembrane region" description="Helical" evidence="2">
    <location>
        <begin position="178"/>
        <end position="202"/>
    </location>
</feature>
<keyword evidence="4" id="KW-1185">Reference proteome</keyword>
<feature type="transmembrane region" description="Helical" evidence="2">
    <location>
        <begin position="88"/>
        <end position="110"/>
    </location>
</feature>
<reference evidence="3" key="1">
    <citation type="submission" date="2020-10" db="EMBL/GenBank/DDBJ databases">
        <authorList>
            <person name="Han B."/>
            <person name="Lu T."/>
            <person name="Zhao Q."/>
            <person name="Huang X."/>
            <person name="Zhao Y."/>
        </authorList>
    </citation>
    <scope>NUCLEOTIDE SEQUENCE</scope>
</reference>
<dbReference type="AlphaFoldDB" id="A0A811PIH0"/>
<feature type="region of interest" description="Disordered" evidence="1">
    <location>
        <begin position="1"/>
        <end position="27"/>
    </location>
</feature>
<accession>A0A811PIH0</accession>
<evidence type="ECO:0000313" key="3">
    <source>
        <dbReference type="EMBL" id="CAD6242153.1"/>
    </source>
</evidence>
<gene>
    <name evidence="3" type="ORF">NCGR_LOCUS27720</name>
</gene>
<evidence type="ECO:0000256" key="1">
    <source>
        <dbReference type="SAM" id="MobiDB-lite"/>
    </source>
</evidence>
<sequence>MADNQVAAAAAASLPPPVSKDKEKVTPPLPVVPVPAAPVDDDKVIKLMAVLVDVDVKPASSLSISPPPAVMPADNNNKTTTTTTPPAVAVPILFVVCLWALINAVVFAIADVATLIVNRTPCTKSTWLFRCVTLTDAAAAEVSLLLYGVLLCSAAAALAAPLHMLLTTTATTTSRKRWGAVDALAWVALTATAGIHCMEVAYDHIFPAADAGDTYIFVDVVLSSIYVAVDLLAGVLLCCSPRRLELGEQKGDNDGEV</sequence>
<comment type="caution">
    <text evidence="3">The sequence shown here is derived from an EMBL/GenBank/DDBJ whole genome shotgun (WGS) entry which is preliminary data.</text>
</comment>
<feature type="transmembrane region" description="Helical" evidence="2">
    <location>
        <begin position="214"/>
        <end position="239"/>
    </location>
</feature>
<proteinExistence type="predicted"/>
<feature type="transmembrane region" description="Helical" evidence="2">
    <location>
        <begin position="144"/>
        <end position="166"/>
    </location>
</feature>
<organism evidence="3 4">
    <name type="scientific">Miscanthus lutarioriparius</name>
    <dbReference type="NCBI Taxonomy" id="422564"/>
    <lineage>
        <taxon>Eukaryota</taxon>
        <taxon>Viridiplantae</taxon>
        <taxon>Streptophyta</taxon>
        <taxon>Embryophyta</taxon>
        <taxon>Tracheophyta</taxon>
        <taxon>Spermatophyta</taxon>
        <taxon>Magnoliopsida</taxon>
        <taxon>Liliopsida</taxon>
        <taxon>Poales</taxon>
        <taxon>Poaceae</taxon>
        <taxon>PACMAD clade</taxon>
        <taxon>Panicoideae</taxon>
        <taxon>Andropogonodae</taxon>
        <taxon>Andropogoneae</taxon>
        <taxon>Saccharinae</taxon>
        <taxon>Miscanthus</taxon>
    </lineage>
</organism>
<dbReference type="EMBL" id="CAJGYO010000007">
    <property type="protein sequence ID" value="CAD6242153.1"/>
    <property type="molecule type" value="Genomic_DNA"/>
</dbReference>
<keyword evidence="2" id="KW-1133">Transmembrane helix</keyword>
<dbReference type="OrthoDB" id="10556881at2759"/>
<keyword evidence="2" id="KW-0472">Membrane</keyword>
<evidence type="ECO:0000256" key="2">
    <source>
        <dbReference type="SAM" id="Phobius"/>
    </source>
</evidence>
<evidence type="ECO:0000313" key="4">
    <source>
        <dbReference type="Proteomes" id="UP000604825"/>
    </source>
</evidence>
<dbReference type="Proteomes" id="UP000604825">
    <property type="component" value="Unassembled WGS sequence"/>
</dbReference>